<name>A0A9N9LPE0_9HELO</name>
<gene>
    <name evidence="1" type="ORF">HYALB_00007541</name>
</gene>
<dbReference type="OrthoDB" id="284184at2759"/>
<evidence type="ECO:0000313" key="1">
    <source>
        <dbReference type="EMBL" id="CAG8976014.1"/>
    </source>
</evidence>
<dbReference type="SUPFAM" id="SSF53474">
    <property type="entry name" value="alpha/beta-Hydrolases"/>
    <property type="match status" value="1"/>
</dbReference>
<dbReference type="Gene3D" id="3.40.50.1820">
    <property type="entry name" value="alpha/beta hydrolase"/>
    <property type="match status" value="1"/>
</dbReference>
<dbReference type="AlphaFoldDB" id="A0A9N9LPE0"/>
<dbReference type="Proteomes" id="UP000701801">
    <property type="component" value="Unassembled WGS sequence"/>
</dbReference>
<protein>
    <recommendedName>
        <fullName evidence="3">AB hydrolase-1 domain-containing protein</fullName>
    </recommendedName>
</protein>
<evidence type="ECO:0000313" key="2">
    <source>
        <dbReference type="Proteomes" id="UP000701801"/>
    </source>
</evidence>
<sequence length="309" mass="34041">MDSLFDDNCITARLDDVQYMTSLGLESNIGSAAKDKVFFYHRGVKDLSSRKVILILLHGYPQTSHILSSHILSVSTIEQFLIPGLDGDTSSASKKDSSIHSRSGHDRGARVCHRLAVDAHSLSRSTFKGTILMDIVPTIIQWKSFADSAAAVDSYHWPLLANVDLATAMMKSLGAETFIKANIERWAGSNATAVARFNEQDAKSVYASSFKYDSVIRASSDDYRAGAFEDITQQEEDQIAGKKLDVDVLALFSAGYLGSRYNVEEVWREWMGSGVLEVNGFGGGVRHFIAEEAPEKTSEAIQRFYARHG</sequence>
<reference evidence="1" key="1">
    <citation type="submission" date="2021-07" db="EMBL/GenBank/DDBJ databases">
        <authorList>
            <person name="Durling M."/>
        </authorList>
    </citation>
    <scope>NUCLEOTIDE SEQUENCE</scope>
</reference>
<dbReference type="EMBL" id="CAJVRM010000160">
    <property type="protein sequence ID" value="CAG8976014.1"/>
    <property type="molecule type" value="Genomic_DNA"/>
</dbReference>
<comment type="caution">
    <text evidence="1">The sequence shown here is derived from an EMBL/GenBank/DDBJ whole genome shotgun (WGS) entry which is preliminary data.</text>
</comment>
<organism evidence="1 2">
    <name type="scientific">Hymenoscyphus albidus</name>
    <dbReference type="NCBI Taxonomy" id="595503"/>
    <lineage>
        <taxon>Eukaryota</taxon>
        <taxon>Fungi</taxon>
        <taxon>Dikarya</taxon>
        <taxon>Ascomycota</taxon>
        <taxon>Pezizomycotina</taxon>
        <taxon>Leotiomycetes</taxon>
        <taxon>Helotiales</taxon>
        <taxon>Helotiaceae</taxon>
        <taxon>Hymenoscyphus</taxon>
    </lineage>
</organism>
<dbReference type="InterPro" id="IPR029058">
    <property type="entry name" value="AB_hydrolase_fold"/>
</dbReference>
<proteinExistence type="predicted"/>
<accession>A0A9N9LPE0</accession>
<keyword evidence="2" id="KW-1185">Reference proteome</keyword>
<evidence type="ECO:0008006" key="3">
    <source>
        <dbReference type="Google" id="ProtNLM"/>
    </source>
</evidence>